<keyword evidence="2" id="KW-1185">Reference proteome</keyword>
<protein>
    <submittedName>
        <fullName evidence="1">Uncharacterized protein</fullName>
    </submittedName>
</protein>
<accession>A0ACC3BHN4</accession>
<name>A0ACC3BHN4_PYRYE</name>
<dbReference type="Proteomes" id="UP000798662">
    <property type="component" value="Chromosome 1"/>
</dbReference>
<evidence type="ECO:0000313" key="2">
    <source>
        <dbReference type="Proteomes" id="UP000798662"/>
    </source>
</evidence>
<evidence type="ECO:0000313" key="1">
    <source>
        <dbReference type="EMBL" id="KAK1857386.1"/>
    </source>
</evidence>
<gene>
    <name evidence="1" type="ORF">I4F81_000005</name>
</gene>
<proteinExistence type="predicted"/>
<organism evidence="1 2">
    <name type="scientific">Pyropia yezoensis</name>
    <name type="common">Susabi-nori</name>
    <name type="synonym">Porphyra yezoensis</name>
    <dbReference type="NCBI Taxonomy" id="2788"/>
    <lineage>
        <taxon>Eukaryota</taxon>
        <taxon>Rhodophyta</taxon>
        <taxon>Bangiophyceae</taxon>
        <taxon>Bangiales</taxon>
        <taxon>Bangiaceae</taxon>
        <taxon>Pyropia</taxon>
    </lineage>
</organism>
<sequence length="467" mass="48792">MLVKPSLVVVTPPVVPLASLLVAAPLVVTLDVSCQGVRAALAAMPAVVSPVEMVHFVAVLDVGAALVTFMFGGGLRIVVLVAPVTAAVLMTTPVMDSQVVGALLMELLTVSVKAAAVAPPMVQLVAPVGEAPPVAPLAASSQVLVLTVGILRPICSHKSLEDALGDPVRVATRGGTRVVVVSVLPPARTVVAYVLALLDLSMVVARLAVLLAGHLQAPVVVVPERLMGCLGESLVAPLVAPQVVVLLGLRAAALLVTPVSALTLDVAQVTRTSRARSDDLVGAALSLGQGHVLPDEDLPKHYTAVSLRSLGSSAADAPCWAWGNGTLLESTLNAVSVYTLVWETRLTVPRVNLWDRPPGPEAKLLGCAGALKAASPAARLGSLQGLVATHMPAVMVHDATVPSECLGEDYTAMELLYFTDGYDYLIHHHFDAKFEARPKTMRHHCRGSDGEHRRLTVLWNALFLSSL</sequence>
<reference evidence="1" key="1">
    <citation type="submission" date="2019-11" db="EMBL/GenBank/DDBJ databases">
        <title>Nori genome reveals adaptations in red seaweeds to the harsh intertidal environment.</title>
        <authorList>
            <person name="Wang D."/>
            <person name="Mao Y."/>
        </authorList>
    </citation>
    <scope>NUCLEOTIDE SEQUENCE</scope>
    <source>
        <tissue evidence="1">Gametophyte</tissue>
    </source>
</reference>
<dbReference type="EMBL" id="CM020618">
    <property type="protein sequence ID" value="KAK1857386.1"/>
    <property type="molecule type" value="Genomic_DNA"/>
</dbReference>
<comment type="caution">
    <text evidence="1">The sequence shown here is derived from an EMBL/GenBank/DDBJ whole genome shotgun (WGS) entry which is preliminary data.</text>
</comment>